<evidence type="ECO:0000313" key="2">
    <source>
        <dbReference type="Proteomes" id="UP001239111"/>
    </source>
</evidence>
<comment type="caution">
    <text evidence="1">The sequence shown here is derived from an EMBL/GenBank/DDBJ whole genome shotgun (WGS) entry which is preliminary data.</text>
</comment>
<reference evidence="1" key="1">
    <citation type="submission" date="2023-04" db="EMBL/GenBank/DDBJ databases">
        <title>A chromosome-level genome assembly of the parasitoid wasp Eretmocerus hayati.</title>
        <authorList>
            <person name="Zhong Y."/>
            <person name="Liu S."/>
            <person name="Liu Y."/>
        </authorList>
    </citation>
    <scope>NUCLEOTIDE SEQUENCE</scope>
    <source>
        <strain evidence="1">ZJU_SS_LIU_2023</strain>
    </source>
</reference>
<keyword evidence="2" id="KW-1185">Reference proteome</keyword>
<dbReference type="EMBL" id="CM056743">
    <property type="protein sequence ID" value="KAJ8671133.1"/>
    <property type="molecule type" value="Genomic_DNA"/>
</dbReference>
<organism evidence="1 2">
    <name type="scientific">Eretmocerus hayati</name>
    <dbReference type="NCBI Taxonomy" id="131215"/>
    <lineage>
        <taxon>Eukaryota</taxon>
        <taxon>Metazoa</taxon>
        <taxon>Ecdysozoa</taxon>
        <taxon>Arthropoda</taxon>
        <taxon>Hexapoda</taxon>
        <taxon>Insecta</taxon>
        <taxon>Pterygota</taxon>
        <taxon>Neoptera</taxon>
        <taxon>Endopterygota</taxon>
        <taxon>Hymenoptera</taxon>
        <taxon>Apocrita</taxon>
        <taxon>Proctotrupomorpha</taxon>
        <taxon>Chalcidoidea</taxon>
        <taxon>Aphelinidae</taxon>
        <taxon>Aphelininae</taxon>
        <taxon>Eretmocerus</taxon>
    </lineage>
</organism>
<sequence length="197" mass="22980">MRTLLSLRISEKKLDQCEKNLEKFAENWEELFGPELMVFNIHLLLHPVSSVRRSGPMWTTSAFGFESEMGHLKDLVSGTTDVLEQVTTHILKCSGFSNNVLTSISEKKSFQLCKRMMSNEHHIIKHHGTKENAVVPYTEGELKRNKYHRCIYEKVMYYSTSHKRPQKTDDTFDELVDGRIVQINHFFLRNDKVYANV</sequence>
<dbReference type="Proteomes" id="UP001239111">
    <property type="component" value="Chromosome 3"/>
</dbReference>
<proteinExistence type="predicted"/>
<name>A0ACC2NJZ6_9HYME</name>
<gene>
    <name evidence="1" type="ORF">QAD02_002392</name>
</gene>
<accession>A0ACC2NJZ6</accession>
<evidence type="ECO:0000313" key="1">
    <source>
        <dbReference type="EMBL" id="KAJ8671133.1"/>
    </source>
</evidence>
<protein>
    <submittedName>
        <fullName evidence="1">Uncharacterized protein</fullName>
    </submittedName>
</protein>